<dbReference type="AlphaFoldDB" id="A0A2A5T0E3"/>
<accession>A0A2A5T0E3</accession>
<protein>
    <submittedName>
        <fullName evidence="3">TolA protein</fullName>
    </submittedName>
</protein>
<dbReference type="GO" id="GO:0019534">
    <property type="term" value="F:toxin transmembrane transporter activity"/>
    <property type="evidence" value="ECO:0007669"/>
    <property type="project" value="InterPro"/>
</dbReference>
<evidence type="ECO:0000256" key="1">
    <source>
        <dbReference type="SAM" id="Coils"/>
    </source>
</evidence>
<dbReference type="GO" id="GO:0016020">
    <property type="term" value="C:membrane"/>
    <property type="evidence" value="ECO:0007669"/>
    <property type="project" value="InterPro"/>
</dbReference>
<dbReference type="GO" id="GO:0043213">
    <property type="term" value="P:bacteriocin transport"/>
    <property type="evidence" value="ECO:0007669"/>
    <property type="project" value="InterPro"/>
</dbReference>
<keyword evidence="1" id="KW-0175">Coiled coil</keyword>
<dbReference type="Proteomes" id="UP000219020">
    <property type="component" value="Unassembled WGS sequence"/>
</dbReference>
<dbReference type="Pfam" id="PF06519">
    <property type="entry name" value="TolA"/>
    <property type="match status" value="1"/>
</dbReference>
<dbReference type="RefSeq" id="WP_097357144.1">
    <property type="nucleotide sequence ID" value="NZ_CAWNJE010000007.1"/>
</dbReference>
<keyword evidence="2" id="KW-0812">Transmembrane</keyword>
<name>A0A2A5T0E3_9GAMM</name>
<feature type="coiled-coil region" evidence="1">
    <location>
        <begin position="52"/>
        <end position="161"/>
    </location>
</feature>
<keyword evidence="2" id="KW-1133">Transmembrane helix</keyword>
<keyword evidence="2" id="KW-0472">Membrane</keyword>
<evidence type="ECO:0000313" key="3">
    <source>
        <dbReference type="EMBL" id="PCS21600.1"/>
    </source>
</evidence>
<dbReference type="SUPFAM" id="SSF74653">
    <property type="entry name" value="TolA/TonB C-terminal domain"/>
    <property type="match status" value="1"/>
</dbReference>
<dbReference type="GeneID" id="66952440"/>
<reference evidence="4" key="1">
    <citation type="submission" date="2017-04" db="EMBL/GenBank/DDBJ databases">
        <title>Genome evolution of the luminous symbionts of deep sea anglerfish.</title>
        <authorList>
            <person name="Hendry T.A."/>
        </authorList>
    </citation>
    <scope>NUCLEOTIDE SEQUENCE [LARGE SCALE GENOMIC DNA]</scope>
</reference>
<dbReference type="EMBL" id="NBYY01000033">
    <property type="protein sequence ID" value="PCS21600.1"/>
    <property type="molecule type" value="Genomic_DNA"/>
</dbReference>
<comment type="caution">
    <text evidence="3">The sequence shown here is derived from an EMBL/GenBank/DDBJ whole genome shotgun (WGS) entry which is preliminary data.</text>
</comment>
<evidence type="ECO:0000256" key="2">
    <source>
        <dbReference type="SAM" id="Phobius"/>
    </source>
</evidence>
<dbReference type="Gene3D" id="3.30.1150.10">
    <property type="match status" value="1"/>
</dbReference>
<dbReference type="NCBIfam" id="TIGR02794">
    <property type="entry name" value="tolA_full"/>
    <property type="match status" value="1"/>
</dbReference>
<keyword evidence="4" id="KW-1185">Reference proteome</keyword>
<dbReference type="InterPro" id="IPR014161">
    <property type="entry name" value="Tol-Pal_TolA"/>
</dbReference>
<sequence>MKENENNNYSGVAVISLLLHTALLGILFLGVDFTKVRSQPIAGHIQAIIIESNVVKEQVRNIRQQRDEEKRQENNRLRRLEQQEKELKKQRKETEKQIQQLRLEKLAAEKAAHIAKEKMVVIETEHKQKIAEWRNAEEVAAKKADAERERAEKVYKNEYERKQRQRKLADKQKRLIAEQQKTEEAMHQSEGTKKEWVKQEAALNEVFSELESEFTNRGTAREQQVANEVTEWSGRFVSIIQKNWIVDSSMDGHKCRLNLKLAPDGLVIDVLTISGSPELCRSAIASVTKVSKFTMPLDVDVVTKLRDLNLNFVR</sequence>
<proteinExistence type="predicted"/>
<gene>
    <name evidence="3" type="ORF">BTN49_2849</name>
</gene>
<feature type="transmembrane region" description="Helical" evidence="2">
    <location>
        <begin position="12"/>
        <end position="31"/>
    </location>
</feature>
<evidence type="ECO:0000313" key="4">
    <source>
        <dbReference type="Proteomes" id="UP000219020"/>
    </source>
</evidence>
<organism evidence="3 4">
    <name type="scientific">Candidatus Enterovibrio escicola</name>
    <dbReference type="NCBI Taxonomy" id="1927127"/>
    <lineage>
        <taxon>Bacteria</taxon>
        <taxon>Pseudomonadati</taxon>
        <taxon>Pseudomonadota</taxon>
        <taxon>Gammaproteobacteria</taxon>
        <taxon>Vibrionales</taxon>
        <taxon>Vibrionaceae</taxon>
        <taxon>Enterovibrio</taxon>
    </lineage>
</organism>